<accession>A0A7L0K658</accession>
<dbReference type="Pfam" id="PF15181">
    <property type="entry name" value="SMRP1"/>
    <property type="match status" value="1"/>
</dbReference>
<gene>
    <name evidence="1" type="primary">Smrp1</name>
    <name evidence="1" type="ORF">CHATOR_R04047</name>
</gene>
<protein>
    <submittedName>
        <fullName evidence="1">SMRP1 protein</fullName>
    </submittedName>
</protein>
<name>A0A7L0K658_CHATO</name>
<dbReference type="EMBL" id="VXAL01013032">
    <property type="protein sequence ID" value="NXK52414.1"/>
    <property type="molecule type" value="Genomic_DNA"/>
</dbReference>
<dbReference type="GO" id="GO:0048471">
    <property type="term" value="C:perinuclear region of cytoplasm"/>
    <property type="evidence" value="ECO:0007669"/>
    <property type="project" value="TreeGrafter"/>
</dbReference>
<sequence length="319" mass="36227">MFLFAQKHKTPVSTYTDSYRPPCTLKKMVHEKAPLQLWKENKFVTQGLTMPQVQNPASQGQPEKLIKAGMQEYLYRNAIDPTAYWPEKYWLTRPEEKYNPLFVNEDKHISWRAGPYNSAACNKYSTYLPLPPKEKRMETFLHSVPVPYPPKPACLNQYEREVVADVLRRLSRHSPPSPQPMYTVSGGRPFQGFYSPCSGHHYCLRGTDCYIDGDPAIRRHLHTLAERTVRLGWDGVDMSSLVLRAAAHPASVVSCRSIPRCSYSPTATFCAPAHHPQPSSPYASPRWDTSHFKKLGGVQRGSYTIHPEFSSEAYPAPAC</sequence>
<feature type="non-terminal residue" evidence="1">
    <location>
        <position position="1"/>
    </location>
</feature>
<dbReference type="PANTHER" id="PTHR35664">
    <property type="entry name" value="SPERMATID-SPECIFIC MANCHETTE-RELATED PROTEIN 1"/>
    <property type="match status" value="1"/>
</dbReference>
<dbReference type="GO" id="GO:0043014">
    <property type="term" value="F:alpha-tubulin binding"/>
    <property type="evidence" value="ECO:0007669"/>
    <property type="project" value="TreeGrafter"/>
</dbReference>
<evidence type="ECO:0000313" key="2">
    <source>
        <dbReference type="Proteomes" id="UP000537522"/>
    </source>
</evidence>
<keyword evidence="2" id="KW-1185">Reference proteome</keyword>
<comment type="caution">
    <text evidence="1">The sequence shown here is derived from an EMBL/GenBank/DDBJ whole genome shotgun (WGS) entry which is preliminary data.</text>
</comment>
<evidence type="ECO:0000313" key="1">
    <source>
        <dbReference type="EMBL" id="NXK52414.1"/>
    </source>
</evidence>
<organism evidence="1 2">
    <name type="scientific">Chauna torquata</name>
    <name type="common">Southern screamer</name>
    <dbReference type="NCBI Taxonomy" id="30388"/>
    <lineage>
        <taxon>Eukaryota</taxon>
        <taxon>Metazoa</taxon>
        <taxon>Chordata</taxon>
        <taxon>Craniata</taxon>
        <taxon>Vertebrata</taxon>
        <taxon>Euteleostomi</taxon>
        <taxon>Archelosauria</taxon>
        <taxon>Archosauria</taxon>
        <taxon>Dinosauria</taxon>
        <taxon>Saurischia</taxon>
        <taxon>Theropoda</taxon>
        <taxon>Coelurosauria</taxon>
        <taxon>Aves</taxon>
        <taxon>Neognathae</taxon>
        <taxon>Galloanserae</taxon>
        <taxon>Anseriformes</taxon>
        <taxon>Anhimidae</taxon>
        <taxon>Chauna</taxon>
    </lineage>
</organism>
<feature type="non-terminal residue" evidence="1">
    <location>
        <position position="319"/>
    </location>
</feature>
<dbReference type="AlphaFoldDB" id="A0A7L0K658"/>
<reference evidence="1 2" key="1">
    <citation type="submission" date="2019-09" db="EMBL/GenBank/DDBJ databases">
        <title>Bird 10,000 Genomes (B10K) Project - Family phase.</title>
        <authorList>
            <person name="Zhang G."/>
        </authorList>
    </citation>
    <scope>NUCLEOTIDE SEQUENCE [LARGE SCALE GENOMIC DNA]</scope>
    <source>
        <strain evidence="1">B10K-DU-011-36</strain>
        <tissue evidence="1">Muscle</tissue>
    </source>
</reference>
<dbReference type="Proteomes" id="UP000537522">
    <property type="component" value="Unassembled WGS sequence"/>
</dbReference>
<dbReference type="PANTHER" id="PTHR35664:SF1">
    <property type="entry name" value="SPERMATID-SPECIFIC MANCHETTE-RELATED PROTEIN 1"/>
    <property type="match status" value="1"/>
</dbReference>
<dbReference type="InterPro" id="IPR028195">
    <property type="entry name" value="SPMIP6"/>
</dbReference>
<dbReference type="GO" id="GO:0002177">
    <property type="term" value="C:manchette"/>
    <property type="evidence" value="ECO:0007669"/>
    <property type="project" value="TreeGrafter"/>
</dbReference>
<proteinExistence type="predicted"/>